<dbReference type="GO" id="GO:0016758">
    <property type="term" value="F:hexosyltransferase activity"/>
    <property type="evidence" value="ECO:0007669"/>
    <property type="project" value="UniProtKB-ARBA"/>
</dbReference>
<dbReference type="Gene3D" id="3.90.550.10">
    <property type="entry name" value="Spore Coat Polysaccharide Biosynthesis Protein SpsA, Chain A"/>
    <property type="match status" value="1"/>
</dbReference>
<reference evidence="2 3" key="1">
    <citation type="submission" date="2019-07" db="EMBL/GenBank/DDBJ databases">
        <title>Novel species of Flavobacterium.</title>
        <authorList>
            <person name="Liu Q."/>
            <person name="Xin Y.-H."/>
        </authorList>
    </citation>
    <scope>NUCLEOTIDE SEQUENCE [LARGE SCALE GENOMIC DNA]</scope>
    <source>
        <strain evidence="2 3">LB3P56</strain>
    </source>
</reference>
<dbReference type="RefSeq" id="WP_144071502.1">
    <property type="nucleotide sequence ID" value="NZ_VJZR01000007.1"/>
</dbReference>
<dbReference type="OrthoDB" id="9815829at2"/>
<protein>
    <submittedName>
        <fullName evidence="2">Glycosyltransferase family 2 protein</fullName>
    </submittedName>
</protein>
<evidence type="ECO:0000313" key="2">
    <source>
        <dbReference type="EMBL" id="TRX20872.1"/>
    </source>
</evidence>
<feature type="domain" description="Glycosyltransferase 2-like" evidence="1">
    <location>
        <begin position="10"/>
        <end position="137"/>
    </location>
</feature>
<dbReference type="CDD" id="cd00761">
    <property type="entry name" value="Glyco_tranf_GTA_type"/>
    <property type="match status" value="1"/>
</dbReference>
<dbReference type="PANTHER" id="PTHR22916:SF3">
    <property type="entry name" value="UDP-GLCNAC:BETAGAL BETA-1,3-N-ACETYLGLUCOSAMINYLTRANSFERASE-LIKE PROTEIN 1"/>
    <property type="match status" value="1"/>
</dbReference>
<dbReference type="InterPro" id="IPR001173">
    <property type="entry name" value="Glyco_trans_2-like"/>
</dbReference>
<evidence type="ECO:0000259" key="1">
    <source>
        <dbReference type="Pfam" id="PF00535"/>
    </source>
</evidence>
<dbReference type="Proteomes" id="UP000318585">
    <property type="component" value="Unassembled WGS sequence"/>
</dbReference>
<keyword evidence="3" id="KW-1185">Reference proteome</keyword>
<dbReference type="AlphaFoldDB" id="A0A553CK43"/>
<dbReference type="SUPFAM" id="SSF53448">
    <property type="entry name" value="Nucleotide-diphospho-sugar transferases"/>
    <property type="match status" value="1"/>
</dbReference>
<dbReference type="PANTHER" id="PTHR22916">
    <property type="entry name" value="GLYCOSYLTRANSFERASE"/>
    <property type="match status" value="1"/>
</dbReference>
<comment type="caution">
    <text evidence="2">The sequence shown here is derived from an EMBL/GenBank/DDBJ whole genome shotgun (WGS) entry which is preliminary data.</text>
</comment>
<organism evidence="2 3">
    <name type="scientific">Flavobacterium franklandianum</name>
    <dbReference type="NCBI Taxonomy" id="2594430"/>
    <lineage>
        <taxon>Bacteria</taxon>
        <taxon>Pseudomonadati</taxon>
        <taxon>Bacteroidota</taxon>
        <taxon>Flavobacteriia</taxon>
        <taxon>Flavobacteriales</taxon>
        <taxon>Flavobacteriaceae</taxon>
        <taxon>Flavobacterium</taxon>
    </lineage>
</organism>
<sequence length="280" mass="32933">MFNNQEVLVSIAIPFYNTEKYLDLAIQSIIDQTYQNWRLLLINDGSTDASLAIARKYENDPRVTIYSDGQNKNMSFRLNEFSKIVTTKYLARMDADDIMHPKKIEKQIQLLESHPEIDVLGTNAYSINENSIVEGIRLKFPKGEELSKVNTFIHPTIIAKTAWFIANPYDIKIERIDDKELWFRTHKKYNFQILTEPLFFYREFGNDYYKKYFKGFKYLLYALKKHHYNLDFLKFGIQYSIAGVVYCLFNLVGKESILVSRRNAINVDKLTIEEVLKKGQ</sequence>
<keyword evidence="2" id="KW-0808">Transferase</keyword>
<evidence type="ECO:0000313" key="3">
    <source>
        <dbReference type="Proteomes" id="UP000318585"/>
    </source>
</evidence>
<proteinExistence type="predicted"/>
<dbReference type="EMBL" id="VJZR01000007">
    <property type="protein sequence ID" value="TRX20872.1"/>
    <property type="molecule type" value="Genomic_DNA"/>
</dbReference>
<dbReference type="Pfam" id="PF00535">
    <property type="entry name" value="Glycos_transf_2"/>
    <property type="match status" value="1"/>
</dbReference>
<name>A0A553CK43_9FLAO</name>
<gene>
    <name evidence="2" type="ORF">FNW17_09385</name>
</gene>
<dbReference type="InterPro" id="IPR029044">
    <property type="entry name" value="Nucleotide-diphossugar_trans"/>
</dbReference>
<accession>A0A553CK43</accession>